<protein>
    <recommendedName>
        <fullName evidence="5">Transmembrane protein</fullName>
    </recommendedName>
</protein>
<feature type="transmembrane region" description="Helical" evidence="2">
    <location>
        <begin position="123"/>
        <end position="147"/>
    </location>
</feature>
<evidence type="ECO:0000313" key="3">
    <source>
        <dbReference type="EMBL" id="KAK5983099.1"/>
    </source>
</evidence>
<keyword evidence="2" id="KW-0472">Membrane</keyword>
<proteinExistence type="predicted"/>
<feature type="region of interest" description="Disordered" evidence="1">
    <location>
        <begin position="1"/>
        <end position="105"/>
    </location>
</feature>
<name>A0AAN8IQJ1_TRICO</name>
<keyword evidence="4" id="KW-1185">Reference proteome</keyword>
<evidence type="ECO:0008006" key="5">
    <source>
        <dbReference type="Google" id="ProtNLM"/>
    </source>
</evidence>
<sequence>MSAENDQYENLGPNKLGAQGSGEKEKDLKKPLPARTPGQTILGQFALRPGDDVDLSSDRGTVVGSAETGATKKSKSKEDVTSLDKDKEKEKEKAKPKPKPAQIDTIKPYGEPKMLRFCHAITLTLLVISFVLMAFTVVQFVDIFVWLPMLFGDEE</sequence>
<feature type="compositionally biased region" description="Basic and acidic residues" evidence="1">
    <location>
        <begin position="76"/>
        <end position="95"/>
    </location>
</feature>
<dbReference type="AlphaFoldDB" id="A0AAN8IQJ1"/>
<keyword evidence="2" id="KW-1133">Transmembrane helix</keyword>
<evidence type="ECO:0000313" key="4">
    <source>
        <dbReference type="Proteomes" id="UP001331761"/>
    </source>
</evidence>
<keyword evidence="2" id="KW-0812">Transmembrane</keyword>
<dbReference type="Proteomes" id="UP001331761">
    <property type="component" value="Unassembled WGS sequence"/>
</dbReference>
<organism evidence="3 4">
    <name type="scientific">Trichostrongylus colubriformis</name>
    <name type="common">Black scour worm</name>
    <dbReference type="NCBI Taxonomy" id="6319"/>
    <lineage>
        <taxon>Eukaryota</taxon>
        <taxon>Metazoa</taxon>
        <taxon>Ecdysozoa</taxon>
        <taxon>Nematoda</taxon>
        <taxon>Chromadorea</taxon>
        <taxon>Rhabditida</taxon>
        <taxon>Rhabditina</taxon>
        <taxon>Rhabditomorpha</taxon>
        <taxon>Strongyloidea</taxon>
        <taxon>Trichostrongylidae</taxon>
        <taxon>Trichostrongylus</taxon>
    </lineage>
</organism>
<accession>A0AAN8IQJ1</accession>
<evidence type="ECO:0000256" key="1">
    <source>
        <dbReference type="SAM" id="MobiDB-lite"/>
    </source>
</evidence>
<evidence type="ECO:0000256" key="2">
    <source>
        <dbReference type="SAM" id="Phobius"/>
    </source>
</evidence>
<dbReference type="EMBL" id="WIXE01004370">
    <property type="protein sequence ID" value="KAK5983099.1"/>
    <property type="molecule type" value="Genomic_DNA"/>
</dbReference>
<comment type="caution">
    <text evidence="3">The sequence shown here is derived from an EMBL/GenBank/DDBJ whole genome shotgun (WGS) entry which is preliminary data.</text>
</comment>
<gene>
    <name evidence="3" type="ORF">GCK32_018451</name>
</gene>
<reference evidence="3 4" key="1">
    <citation type="submission" date="2019-10" db="EMBL/GenBank/DDBJ databases">
        <title>Assembly and Annotation for the nematode Trichostrongylus colubriformis.</title>
        <authorList>
            <person name="Martin J."/>
        </authorList>
    </citation>
    <scope>NUCLEOTIDE SEQUENCE [LARGE SCALE GENOMIC DNA]</scope>
    <source>
        <strain evidence="3">G859</strain>
        <tissue evidence="3">Whole worm</tissue>
    </source>
</reference>